<keyword evidence="2" id="KW-0106">Calcium</keyword>
<dbReference type="InterPro" id="IPR011992">
    <property type="entry name" value="EF-hand-dom_pair"/>
</dbReference>
<gene>
    <name evidence="4" type="ORF">OXX778_LOCUS9672</name>
</gene>
<dbReference type="PANTHER" id="PTHR23050">
    <property type="entry name" value="CALCIUM BINDING PROTEIN"/>
    <property type="match status" value="1"/>
</dbReference>
<dbReference type="Proteomes" id="UP000663879">
    <property type="component" value="Unassembled WGS sequence"/>
</dbReference>
<reference evidence="4" key="1">
    <citation type="submission" date="2021-02" db="EMBL/GenBank/DDBJ databases">
        <authorList>
            <person name="Nowell W R."/>
        </authorList>
    </citation>
    <scope>NUCLEOTIDE SEQUENCE</scope>
    <source>
        <strain evidence="4">Ploen Becks lab</strain>
    </source>
</reference>
<keyword evidence="1" id="KW-0677">Repeat</keyword>
<evidence type="ECO:0000259" key="3">
    <source>
        <dbReference type="PROSITE" id="PS50222"/>
    </source>
</evidence>
<dbReference type="AlphaFoldDB" id="A0A813XBA8"/>
<dbReference type="GO" id="GO:0005509">
    <property type="term" value="F:calcium ion binding"/>
    <property type="evidence" value="ECO:0007669"/>
    <property type="project" value="InterPro"/>
</dbReference>
<sequence length="138" mass="16277">MNSESNNLKRAFKMLDIDKTGQFSMSEIKHLYKLLNLHLDPKIIEKTFDKLDSNKDGKIEFEEFLKEIEIHKDIHYEHTFQAIDLDKSGFITLDELFKVVKKLNATISRQEVENMMNKIDLDGNHKITLEEFISLMED</sequence>
<evidence type="ECO:0000256" key="1">
    <source>
        <dbReference type="ARBA" id="ARBA00022737"/>
    </source>
</evidence>
<dbReference type="InterPro" id="IPR002048">
    <property type="entry name" value="EF_hand_dom"/>
</dbReference>
<dbReference type="Pfam" id="PF13499">
    <property type="entry name" value="EF-hand_7"/>
    <property type="match status" value="2"/>
</dbReference>
<keyword evidence="5" id="KW-1185">Reference proteome</keyword>
<evidence type="ECO:0000313" key="4">
    <source>
        <dbReference type="EMBL" id="CAF0865763.1"/>
    </source>
</evidence>
<evidence type="ECO:0000256" key="2">
    <source>
        <dbReference type="ARBA" id="ARBA00022837"/>
    </source>
</evidence>
<dbReference type="OrthoDB" id="26525at2759"/>
<accession>A0A813XBA8</accession>
<evidence type="ECO:0000313" key="5">
    <source>
        <dbReference type="Proteomes" id="UP000663879"/>
    </source>
</evidence>
<dbReference type="InterPro" id="IPR018247">
    <property type="entry name" value="EF_Hand_1_Ca_BS"/>
</dbReference>
<dbReference type="SMART" id="SM00054">
    <property type="entry name" value="EFh"/>
    <property type="match status" value="4"/>
</dbReference>
<feature type="domain" description="EF-hand" evidence="3">
    <location>
        <begin position="75"/>
        <end position="106"/>
    </location>
</feature>
<dbReference type="EMBL" id="CAJNOC010001448">
    <property type="protein sequence ID" value="CAF0865763.1"/>
    <property type="molecule type" value="Genomic_DNA"/>
</dbReference>
<dbReference type="PROSITE" id="PS50222">
    <property type="entry name" value="EF_HAND_2"/>
    <property type="match status" value="4"/>
</dbReference>
<feature type="domain" description="EF-hand" evidence="3">
    <location>
        <begin position="3"/>
        <end position="38"/>
    </location>
</feature>
<dbReference type="Gene3D" id="1.10.238.10">
    <property type="entry name" value="EF-hand"/>
    <property type="match status" value="2"/>
</dbReference>
<proteinExistence type="predicted"/>
<organism evidence="4 5">
    <name type="scientific">Brachionus calyciflorus</name>
    <dbReference type="NCBI Taxonomy" id="104777"/>
    <lineage>
        <taxon>Eukaryota</taxon>
        <taxon>Metazoa</taxon>
        <taxon>Spiralia</taxon>
        <taxon>Gnathifera</taxon>
        <taxon>Rotifera</taxon>
        <taxon>Eurotatoria</taxon>
        <taxon>Monogononta</taxon>
        <taxon>Pseudotrocha</taxon>
        <taxon>Ploima</taxon>
        <taxon>Brachionidae</taxon>
        <taxon>Brachionus</taxon>
    </lineage>
</organism>
<dbReference type="PROSITE" id="PS00018">
    <property type="entry name" value="EF_HAND_1"/>
    <property type="match status" value="3"/>
</dbReference>
<dbReference type="CDD" id="cd00051">
    <property type="entry name" value="EFh"/>
    <property type="match status" value="1"/>
</dbReference>
<protein>
    <recommendedName>
        <fullName evidence="3">EF-hand domain-containing protein</fullName>
    </recommendedName>
</protein>
<feature type="domain" description="EF-hand" evidence="3">
    <location>
        <begin position="39"/>
        <end position="74"/>
    </location>
</feature>
<name>A0A813XBA8_9BILA</name>
<comment type="caution">
    <text evidence="4">The sequence shown here is derived from an EMBL/GenBank/DDBJ whole genome shotgun (WGS) entry which is preliminary data.</text>
</comment>
<dbReference type="SUPFAM" id="SSF47473">
    <property type="entry name" value="EF-hand"/>
    <property type="match status" value="1"/>
</dbReference>
<feature type="domain" description="EF-hand" evidence="3">
    <location>
        <begin position="107"/>
        <end position="138"/>
    </location>
</feature>
<dbReference type="InterPro" id="IPR050145">
    <property type="entry name" value="Centrin_CML-like"/>
</dbReference>